<keyword evidence="5 11" id="KW-0645">Protease</keyword>
<evidence type="ECO:0000256" key="1">
    <source>
        <dbReference type="ARBA" id="ARBA00004496"/>
    </source>
</evidence>
<keyword evidence="4 11" id="KW-0963">Cytoplasm</keyword>
<dbReference type="OrthoDB" id="2960936at2759"/>
<comment type="catalytic activity">
    <reaction evidence="10">
        <text>[protein]-C-terminal L-amino acid-glycyl-phosphatidylethanolamide + H2O = [protein]-C-terminal L-amino acid-glycine + a 1,2-diacyl-sn-glycero-3-phosphoethanolamine</text>
        <dbReference type="Rhea" id="RHEA:67548"/>
        <dbReference type="Rhea" id="RHEA-COMP:17323"/>
        <dbReference type="Rhea" id="RHEA-COMP:17324"/>
        <dbReference type="ChEBI" id="CHEBI:15377"/>
        <dbReference type="ChEBI" id="CHEBI:64612"/>
        <dbReference type="ChEBI" id="CHEBI:172940"/>
        <dbReference type="ChEBI" id="CHEBI:172941"/>
    </reaction>
    <physiologicalReaction direction="left-to-right" evidence="10">
        <dbReference type="Rhea" id="RHEA:67549"/>
    </physiologicalReaction>
</comment>
<evidence type="ECO:0000256" key="7">
    <source>
        <dbReference type="ARBA" id="ARBA00022807"/>
    </source>
</evidence>
<keyword evidence="3" id="KW-0813">Transport</keyword>
<evidence type="ECO:0000256" key="3">
    <source>
        <dbReference type="ARBA" id="ARBA00022448"/>
    </source>
</evidence>
<keyword evidence="7" id="KW-0788">Thiol protease</keyword>
<evidence type="ECO:0000256" key="8">
    <source>
        <dbReference type="ARBA" id="ARBA00022927"/>
    </source>
</evidence>
<evidence type="ECO:0000256" key="11">
    <source>
        <dbReference type="RuleBase" id="RU363115"/>
    </source>
</evidence>
<dbReference type="GO" id="GO:0016485">
    <property type="term" value="P:protein processing"/>
    <property type="evidence" value="ECO:0007669"/>
    <property type="project" value="TreeGrafter"/>
</dbReference>
<dbReference type="GO" id="GO:0035973">
    <property type="term" value="P:aggrephagy"/>
    <property type="evidence" value="ECO:0007669"/>
    <property type="project" value="TreeGrafter"/>
</dbReference>
<dbReference type="GO" id="GO:0015031">
    <property type="term" value="P:protein transport"/>
    <property type="evidence" value="ECO:0007669"/>
    <property type="project" value="UniProtKB-KW"/>
</dbReference>
<reference evidence="16" key="1">
    <citation type="submission" date="2017-02" db="UniProtKB">
        <authorList>
            <consortium name="WormBaseParasite"/>
        </authorList>
    </citation>
    <scope>IDENTIFICATION</scope>
</reference>
<dbReference type="InterPro" id="IPR046792">
    <property type="entry name" value="Peptidase_C54_cat"/>
</dbReference>
<comment type="similarity">
    <text evidence="2 11">Belongs to the peptidase C54 family.</text>
</comment>
<dbReference type="PANTHER" id="PTHR22624">
    <property type="entry name" value="CYSTEINE PROTEASE ATG4"/>
    <property type="match status" value="1"/>
</dbReference>
<dbReference type="GO" id="GO:0000423">
    <property type="term" value="P:mitophagy"/>
    <property type="evidence" value="ECO:0007669"/>
    <property type="project" value="TreeGrafter"/>
</dbReference>
<evidence type="ECO:0000313" key="16">
    <source>
        <dbReference type="WBParaSite" id="DME_0000442801-mRNA-1"/>
    </source>
</evidence>
<accession>A0A0N4UB65</accession>
<feature type="domain" description="Peptidase C54 catalytic" evidence="12">
    <location>
        <begin position="12"/>
        <end position="291"/>
    </location>
</feature>
<proteinExistence type="inferred from homology"/>
<dbReference type="InterPro" id="IPR038765">
    <property type="entry name" value="Papain-like_cys_pep_sf"/>
</dbReference>
<dbReference type="Pfam" id="PF03416">
    <property type="entry name" value="Peptidase_C54"/>
    <property type="match status" value="1"/>
</dbReference>
<dbReference type="GO" id="GO:0005737">
    <property type="term" value="C:cytoplasm"/>
    <property type="evidence" value="ECO:0007669"/>
    <property type="project" value="UniProtKB-SubCell"/>
</dbReference>
<dbReference type="PANTHER" id="PTHR22624:SF49">
    <property type="entry name" value="CYSTEINE PROTEASE"/>
    <property type="match status" value="1"/>
</dbReference>
<keyword evidence="8 11" id="KW-0653">Protein transport</keyword>
<evidence type="ECO:0000256" key="10">
    <source>
        <dbReference type="ARBA" id="ARBA00029362"/>
    </source>
</evidence>
<comment type="function">
    <text evidence="11">Cysteine protease that plays a key role in autophagy by mediating both proteolytic activation and delipidation of ATG8 family proteins.</text>
</comment>
<organism evidence="14 16">
    <name type="scientific">Dracunculus medinensis</name>
    <name type="common">Guinea worm</name>
    <dbReference type="NCBI Taxonomy" id="318479"/>
    <lineage>
        <taxon>Eukaryota</taxon>
        <taxon>Metazoa</taxon>
        <taxon>Ecdysozoa</taxon>
        <taxon>Nematoda</taxon>
        <taxon>Chromadorea</taxon>
        <taxon>Rhabditida</taxon>
        <taxon>Spirurina</taxon>
        <taxon>Dracunculoidea</taxon>
        <taxon>Dracunculidae</taxon>
        <taxon>Dracunculus</taxon>
    </lineage>
</organism>
<dbReference type="AlphaFoldDB" id="A0A0N4UB65"/>
<evidence type="ECO:0000313" key="13">
    <source>
        <dbReference type="EMBL" id="VDN58338.1"/>
    </source>
</evidence>
<evidence type="ECO:0000256" key="6">
    <source>
        <dbReference type="ARBA" id="ARBA00022801"/>
    </source>
</evidence>
<evidence type="ECO:0000256" key="4">
    <source>
        <dbReference type="ARBA" id="ARBA00022490"/>
    </source>
</evidence>
<dbReference type="InterPro" id="IPR005078">
    <property type="entry name" value="Peptidase_C54"/>
</dbReference>
<keyword evidence="9 11" id="KW-0072">Autophagy</keyword>
<dbReference type="GO" id="GO:0000045">
    <property type="term" value="P:autophagosome assembly"/>
    <property type="evidence" value="ECO:0007669"/>
    <property type="project" value="TreeGrafter"/>
</dbReference>
<dbReference type="EMBL" id="UYYG01001167">
    <property type="protein sequence ID" value="VDN58338.1"/>
    <property type="molecule type" value="Genomic_DNA"/>
</dbReference>
<evidence type="ECO:0000259" key="12">
    <source>
        <dbReference type="Pfam" id="PF03416"/>
    </source>
</evidence>
<dbReference type="GO" id="GO:0019786">
    <property type="term" value="F:protein-phosphatidylethanolamide deconjugating activity"/>
    <property type="evidence" value="ECO:0007669"/>
    <property type="project" value="InterPro"/>
</dbReference>
<evidence type="ECO:0000313" key="15">
    <source>
        <dbReference type="Proteomes" id="UP000274756"/>
    </source>
</evidence>
<evidence type="ECO:0000256" key="9">
    <source>
        <dbReference type="ARBA" id="ARBA00023006"/>
    </source>
</evidence>
<dbReference type="Proteomes" id="UP000038040">
    <property type="component" value="Unplaced"/>
</dbReference>
<keyword evidence="15" id="KW-1185">Reference proteome</keyword>
<keyword evidence="6 11" id="KW-0378">Hydrolase</keyword>
<dbReference type="GO" id="GO:0004197">
    <property type="term" value="F:cysteine-type endopeptidase activity"/>
    <property type="evidence" value="ECO:0007669"/>
    <property type="project" value="TreeGrafter"/>
</dbReference>
<dbReference type="GO" id="GO:0034727">
    <property type="term" value="P:piecemeal microautophagy of the nucleus"/>
    <property type="evidence" value="ECO:0007669"/>
    <property type="project" value="TreeGrafter"/>
</dbReference>
<evidence type="ECO:0000256" key="5">
    <source>
        <dbReference type="ARBA" id="ARBA00022670"/>
    </source>
</evidence>
<comment type="subcellular location">
    <subcellularLocation>
        <location evidence="1 11">Cytoplasm</location>
    </subcellularLocation>
</comment>
<dbReference type="WBParaSite" id="DME_0000442801-mRNA-1">
    <property type="protein sequence ID" value="DME_0000442801-mRNA-1"/>
    <property type="gene ID" value="DME_0000442801"/>
</dbReference>
<name>A0A0N4UB65_DRAME</name>
<dbReference type="Proteomes" id="UP000274756">
    <property type="component" value="Unassembled WGS sequence"/>
</dbReference>
<dbReference type="SUPFAM" id="SSF54001">
    <property type="entry name" value="Cysteine proteinases"/>
    <property type="match status" value="1"/>
</dbReference>
<protein>
    <recommendedName>
        <fullName evidence="11">Cysteine protease</fullName>
        <ecNumber evidence="11">3.4.22.-</ecNumber>
    </recommendedName>
</protein>
<evidence type="ECO:0000256" key="2">
    <source>
        <dbReference type="ARBA" id="ARBA00010958"/>
    </source>
</evidence>
<dbReference type="STRING" id="318479.A0A0N4UB65"/>
<reference evidence="13 15" key="2">
    <citation type="submission" date="2018-11" db="EMBL/GenBank/DDBJ databases">
        <authorList>
            <consortium name="Pathogen Informatics"/>
        </authorList>
    </citation>
    <scope>NUCLEOTIDE SEQUENCE [LARGE SCALE GENOMIC DNA]</scope>
</reference>
<dbReference type="EC" id="3.4.22.-" evidence="11"/>
<gene>
    <name evidence="13" type="ORF">DME_LOCUS8311</name>
</gene>
<sequence>MMNFENISGFDKIKAFIRSRLWFSYRKNFQPIGGNGPTTDQGWGCMLRCGQMLLGQALIVLHLGSDWLWQTDPRNRTYMRILKMFQDKKECNFSIHQIAQMGVSEGKQIGEWFGPNTVAQVLKKLVVYDRWSRIAVHIALDNVLIMSDVMTIAHLKPPIELLNLNGNEWRPLLLIVPLRLGLTTINRCYLPAIQEFFKLPHSLGIIGGRPNHALYFIGIAGDRMIYLDPHVCQDYADLDKLHLETIQLTTEPFEDSTYHCPFIMNMPYENLDPSLALAFICKTEKELSDLWRLLKENLLVASSPPLFELLETRPKGFPKFIPYFGEKVVIKGYTDLGDVYDSYDEFEILE</sequence>
<evidence type="ECO:0000313" key="14">
    <source>
        <dbReference type="Proteomes" id="UP000038040"/>
    </source>
</evidence>